<dbReference type="Proteomes" id="UP000662931">
    <property type="component" value="Chromosome 3"/>
</dbReference>
<evidence type="ECO:0000256" key="2">
    <source>
        <dbReference type="ARBA" id="ARBA00008029"/>
    </source>
</evidence>
<evidence type="ECO:0000313" key="10">
    <source>
        <dbReference type="Proteomes" id="UP000662931"/>
    </source>
</evidence>
<dbReference type="KEGG" id="bnn:FOA43_002973"/>
<evidence type="ECO:0000256" key="8">
    <source>
        <dbReference type="SAM" id="Coils"/>
    </source>
</evidence>
<dbReference type="GO" id="GO:0000776">
    <property type="term" value="C:kinetochore"/>
    <property type="evidence" value="ECO:0007669"/>
    <property type="project" value="TreeGrafter"/>
</dbReference>
<comment type="subcellular location">
    <subcellularLocation>
        <location evidence="1">Nucleus</location>
    </subcellularLocation>
</comment>
<keyword evidence="6" id="KW-0539">Nucleus</keyword>
<dbReference type="PANTHER" id="PTHR23168:SF0">
    <property type="entry name" value="MITOTIC SPINDLE ASSEMBLY CHECKPOINT PROTEIN MAD1"/>
    <property type="match status" value="1"/>
</dbReference>
<evidence type="ECO:0000313" key="9">
    <source>
        <dbReference type="EMBL" id="QPG75616.1"/>
    </source>
</evidence>
<dbReference type="GO" id="GO:0007094">
    <property type="term" value="P:mitotic spindle assembly checkpoint signaling"/>
    <property type="evidence" value="ECO:0007669"/>
    <property type="project" value="InterPro"/>
</dbReference>
<dbReference type="InterPro" id="IPR008672">
    <property type="entry name" value="Mad1"/>
</dbReference>
<keyword evidence="7" id="KW-0131">Cell cycle</keyword>
<dbReference type="GO" id="GO:0051315">
    <property type="term" value="P:attachment of mitotic spindle microtubules to kinetochore"/>
    <property type="evidence" value="ECO:0007669"/>
    <property type="project" value="TreeGrafter"/>
</dbReference>
<keyword evidence="5" id="KW-0498">Mitosis</keyword>
<dbReference type="OrthoDB" id="331602at2759"/>
<name>A0A875S2P6_EENNA</name>
<feature type="coiled-coil region" evidence="8">
    <location>
        <begin position="79"/>
        <end position="117"/>
    </location>
</feature>
<organism evidence="9 10">
    <name type="scientific">Eeniella nana</name>
    <name type="common">Yeast</name>
    <name type="synonym">Brettanomyces nanus</name>
    <dbReference type="NCBI Taxonomy" id="13502"/>
    <lineage>
        <taxon>Eukaryota</taxon>
        <taxon>Fungi</taxon>
        <taxon>Dikarya</taxon>
        <taxon>Ascomycota</taxon>
        <taxon>Saccharomycotina</taxon>
        <taxon>Pichiomycetes</taxon>
        <taxon>Pichiales</taxon>
        <taxon>Pichiaceae</taxon>
        <taxon>Brettanomyces</taxon>
    </lineage>
</organism>
<reference evidence="9" key="1">
    <citation type="submission" date="2020-10" db="EMBL/GenBank/DDBJ databases">
        <authorList>
            <person name="Roach M.J.R."/>
        </authorList>
    </citation>
    <scope>NUCLEOTIDE SEQUENCE</scope>
    <source>
        <strain evidence="9">CBS 1945</strain>
    </source>
</reference>
<dbReference type="SUPFAM" id="SSF75704">
    <property type="entry name" value="Mitotic arrest deficient-like 1, Mad1"/>
    <property type="match status" value="1"/>
</dbReference>
<proteinExistence type="inferred from homology"/>
<dbReference type="EMBL" id="CP064814">
    <property type="protein sequence ID" value="QPG75616.1"/>
    <property type="molecule type" value="Genomic_DNA"/>
</dbReference>
<gene>
    <name evidence="9" type="ORF">FOA43_002973</name>
</gene>
<keyword evidence="10" id="KW-1185">Reference proteome</keyword>
<accession>A0A875S2P6</accession>
<dbReference type="AlphaFoldDB" id="A0A875S2P6"/>
<sequence>MDEIERLKKLNEKLFEENKELRGENERLTEENPRKRVKVLELKNNPVNELKWKNNSMNEKLVKENEWLISNRAVGNTTVERLEMEKHQDKLEIERLHKQLERLKDRYKKNIRRFMEIVYKILGYKIEFITEERLRITPKQKKESSIVIDIGDLKEMRLNRGKFKDLNSELVDNLVKFWILDKKEMSCFFNALSLELYEQERKE</sequence>
<comment type="similarity">
    <text evidence="2">Belongs to the MAD1 family.</text>
</comment>
<keyword evidence="8" id="KW-0175">Coiled coil</keyword>
<feature type="coiled-coil region" evidence="8">
    <location>
        <begin position="4"/>
        <end position="38"/>
    </location>
</feature>
<evidence type="ECO:0000256" key="5">
    <source>
        <dbReference type="ARBA" id="ARBA00022776"/>
    </source>
</evidence>
<evidence type="ECO:0000256" key="4">
    <source>
        <dbReference type="ARBA" id="ARBA00022618"/>
    </source>
</evidence>
<dbReference type="Gene3D" id="3.30.457.60">
    <property type="match status" value="1"/>
</dbReference>
<dbReference type="GO" id="GO:0072686">
    <property type="term" value="C:mitotic spindle"/>
    <property type="evidence" value="ECO:0007669"/>
    <property type="project" value="TreeGrafter"/>
</dbReference>
<protein>
    <recommendedName>
        <fullName evidence="3">Spindle assembly checkpoint component MAD1</fullName>
    </recommendedName>
</protein>
<dbReference type="PANTHER" id="PTHR23168">
    <property type="entry name" value="MITOTIC SPINDLE ASSEMBLY CHECKPOINT PROTEIN MAD1 MITOTIC ARREST DEFICIENT-LIKE PROTEIN 1"/>
    <property type="match status" value="1"/>
</dbReference>
<dbReference type="RefSeq" id="XP_038779181.1">
    <property type="nucleotide sequence ID" value="XM_038923253.1"/>
</dbReference>
<evidence type="ECO:0000256" key="1">
    <source>
        <dbReference type="ARBA" id="ARBA00004123"/>
    </source>
</evidence>
<dbReference type="Pfam" id="PF05557">
    <property type="entry name" value="MAD"/>
    <property type="match status" value="1"/>
</dbReference>
<evidence type="ECO:0000256" key="6">
    <source>
        <dbReference type="ARBA" id="ARBA00023242"/>
    </source>
</evidence>
<dbReference type="GeneID" id="62196374"/>
<evidence type="ECO:0000256" key="3">
    <source>
        <dbReference type="ARBA" id="ARBA00022019"/>
    </source>
</evidence>
<keyword evidence="4" id="KW-0132">Cell division</keyword>
<dbReference type="GO" id="GO:0005635">
    <property type="term" value="C:nuclear envelope"/>
    <property type="evidence" value="ECO:0007669"/>
    <property type="project" value="TreeGrafter"/>
</dbReference>
<evidence type="ECO:0000256" key="7">
    <source>
        <dbReference type="ARBA" id="ARBA00023306"/>
    </source>
</evidence>
<dbReference type="GO" id="GO:0051301">
    <property type="term" value="P:cell division"/>
    <property type="evidence" value="ECO:0007669"/>
    <property type="project" value="UniProtKB-KW"/>
</dbReference>